<sequence>MYSVVEYSGTLELCYFQDILLKDGSFYRLVIRALSGHSKGYWKAGKYPVELCSLGRFSGGSSQPGLEIQDCTVQHGTKCDPPKSNLSAPSYLLLIDVKRMRLVKSDWGSPFSTVRETPEELEQHGALLLIIVSLVGQDANSGLCGVGDGSRKLAQLPVKLGPLTLVAKLPALSNLEQSSTWGGRAWTLQEGILPKSCLYLSVSQVFFAVSSMNPLEREDGNDLGRQFNIYESLVKWYSPRALTYPSDSLHAFARILSAIRDAFGWRFANAIPENMFDLALLWRPTYSIKMRPMELSGPILRRSRLDSYANKNVNLKTEVMSFAIKDNAGFRKITSGRIPYLSSKATAQPFTQASTLESESSDESAGQTALLFQASTISLHVHMISSPQLESSASSDSQIFSNSFRNALRCSLWIYDRDGHHCGTIQGTNLPWVQSRHTTHCEFVLLSRTDQDEVTQANIEVYRDNLPLEYHSSSEFYEGIFDTGRYRYKRWCALNILLVEWKGDFAERVAVRQMHSNARDMQTC</sequence>
<dbReference type="EMBL" id="ML994622">
    <property type="protein sequence ID" value="KAF2188869.1"/>
    <property type="molecule type" value="Genomic_DNA"/>
</dbReference>
<evidence type="ECO:0008006" key="3">
    <source>
        <dbReference type="Google" id="ProtNLM"/>
    </source>
</evidence>
<reference evidence="1" key="1">
    <citation type="journal article" date="2020" name="Stud. Mycol.">
        <title>101 Dothideomycetes genomes: a test case for predicting lifestyles and emergence of pathogens.</title>
        <authorList>
            <person name="Haridas S."/>
            <person name="Albert R."/>
            <person name="Binder M."/>
            <person name="Bloem J."/>
            <person name="Labutti K."/>
            <person name="Salamov A."/>
            <person name="Andreopoulos B."/>
            <person name="Baker S."/>
            <person name="Barry K."/>
            <person name="Bills G."/>
            <person name="Bluhm B."/>
            <person name="Cannon C."/>
            <person name="Castanera R."/>
            <person name="Culley D."/>
            <person name="Daum C."/>
            <person name="Ezra D."/>
            <person name="Gonzalez J."/>
            <person name="Henrissat B."/>
            <person name="Kuo A."/>
            <person name="Liang C."/>
            <person name="Lipzen A."/>
            <person name="Lutzoni F."/>
            <person name="Magnuson J."/>
            <person name="Mondo S."/>
            <person name="Nolan M."/>
            <person name="Ohm R."/>
            <person name="Pangilinan J."/>
            <person name="Park H.-J."/>
            <person name="Ramirez L."/>
            <person name="Alfaro M."/>
            <person name="Sun H."/>
            <person name="Tritt A."/>
            <person name="Yoshinaga Y."/>
            <person name="Zwiers L.-H."/>
            <person name="Turgeon B."/>
            <person name="Goodwin S."/>
            <person name="Spatafora J."/>
            <person name="Crous P."/>
            <person name="Grigoriev I."/>
        </authorList>
    </citation>
    <scope>NUCLEOTIDE SEQUENCE</scope>
    <source>
        <strain evidence="1">CBS 207.26</strain>
    </source>
</reference>
<dbReference type="OrthoDB" id="2975793at2759"/>
<keyword evidence="2" id="KW-1185">Reference proteome</keyword>
<name>A0A6A6EE76_9PEZI</name>
<proteinExistence type="predicted"/>
<evidence type="ECO:0000313" key="2">
    <source>
        <dbReference type="Proteomes" id="UP000800200"/>
    </source>
</evidence>
<dbReference type="PANTHER" id="PTHR33112:SF12">
    <property type="entry name" value="HETEROKARYON INCOMPATIBILITY DOMAIN-CONTAINING PROTEIN"/>
    <property type="match status" value="1"/>
</dbReference>
<dbReference type="PANTHER" id="PTHR33112">
    <property type="entry name" value="DOMAIN PROTEIN, PUTATIVE-RELATED"/>
    <property type="match status" value="1"/>
</dbReference>
<dbReference type="Proteomes" id="UP000800200">
    <property type="component" value="Unassembled WGS sequence"/>
</dbReference>
<organism evidence="1 2">
    <name type="scientific">Zopfia rhizophila CBS 207.26</name>
    <dbReference type="NCBI Taxonomy" id="1314779"/>
    <lineage>
        <taxon>Eukaryota</taxon>
        <taxon>Fungi</taxon>
        <taxon>Dikarya</taxon>
        <taxon>Ascomycota</taxon>
        <taxon>Pezizomycotina</taxon>
        <taxon>Dothideomycetes</taxon>
        <taxon>Dothideomycetes incertae sedis</taxon>
        <taxon>Zopfiaceae</taxon>
        <taxon>Zopfia</taxon>
    </lineage>
</organism>
<protein>
    <recommendedName>
        <fullName evidence="3">Heterokaryon incompatibility domain-containing protein</fullName>
    </recommendedName>
</protein>
<dbReference type="AlphaFoldDB" id="A0A6A6EE76"/>
<accession>A0A6A6EE76</accession>
<gene>
    <name evidence="1" type="ORF">K469DRAFT_724234</name>
</gene>
<evidence type="ECO:0000313" key="1">
    <source>
        <dbReference type="EMBL" id="KAF2188869.1"/>
    </source>
</evidence>